<organism evidence="2 3">
    <name type="scientific">Acetivibrio mesophilus</name>
    <dbReference type="NCBI Taxonomy" id="2487273"/>
    <lineage>
        <taxon>Bacteria</taxon>
        <taxon>Bacillati</taxon>
        <taxon>Bacillota</taxon>
        <taxon>Clostridia</taxon>
        <taxon>Eubacteriales</taxon>
        <taxon>Oscillospiraceae</taxon>
        <taxon>Acetivibrio</taxon>
    </lineage>
</organism>
<reference evidence="3" key="1">
    <citation type="submission" date="2018-11" db="EMBL/GenBank/DDBJ databases">
        <title>Genome sequencing of a novel mesophilic and cellulolytic organism within the genus Hungateiclostridium.</title>
        <authorList>
            <person name="Rettenmaier R."/>
            <person name="Liebl W."/>
            <person name="Zverlov V."/>
        </authorList>
    </citation>
    <scope>NUCLEOTIDE SEQUENCE [LARGE SCALE GENOMIC DNA]</scope>
    <source>
        <strain evidence="3">N2K1</strain>
    </source>
</reference>
<protein>
    <submittedName>
        <fullName evidence="2">Uncharacterized protein</fullName>
    </submittedName>
</protein>
<accession>A0A4Q0I7D2</accession>
<dbReference type="OrthoDB" id="2080574at2"/>
<dbReference type="Proteomes" id="UP000289166">
    <property type="component" value="Unassembled WGS sequence"/>
</dbReference>
<dbReference type="EMBL" id="RLII01000002">
    <property type="protein sequence ID" value="RXE60314.1"/>
    <property type="molecule type" value="Genomic_DNA"/>
</dbReference>
<gene>
    <name evidence="2" type="ORF">EFD62_03590</name>
</gene>
<feature type="compositionally biased region" description="Basic and acidic residues" evidence="1">
    <location>
        <begin position="22"/>
        <end position="32"/>
    </location>
</feature>
<evidence type="ECO:0000256" key="1">
    <source>
        <dbReference type="SAM" id="MobiDB-lite"/>
    </source>
</evidence>
<evidence type="ECO:0000313" key="3">
    <source>
        <dbReference type="Proteomes" id="UP000289166"/>
    </source>
</evidence>
<comment type="caution">
    <text evidence="2">The sequence shown here is derived from an EMBL/GenBank/DDBJ whole genome shotgun (WGS) entry which is preliminary data.</text>
</comment>
<evidence type="ECO:0000313" key="2">
    <source>
        <dbReference type="EMBL" id="RXE60314.1"/>
    </source>
</evidence>
<keyword evidence="3" id="KW-1185">Reference proteome</keyword>
<sequence>MGNKKDINLLPEEYRLASSRPSPEKRKDDGGIKEVGNSIKGLMDMISSKVSSVQNEKVSDVNLNMSKSLKDNLPENMSQNSEKASGLLYSLKKARLRNLEGILNLDKKDLVVSSKFNYVYCTDFGKVVIVDKDTDGHPKTVTIKDSDNLSVKTIKFHNACPFLYPKYDERSLPEQIIHMDKNEIWYLSDSEAIIVTFKNDIADFLKISLSSFEQNSNPKVILNYLECYKFLYQNKKVKDLLLEERKIKTDDIIRVQSHYALYKEGSSIYRVLLFDELKNISNEFTLTELPNVNEEAWDVLFTNEIYEYVKENDYSFSNFRQNNDYIEYWQNIGSKSVCVMRCKI</sequence>
<feature type="region of interest" description="Disordered" evidence="1">
    <location>
        <begin position="1"/>
        <end position="33"/>
    </location>
</feature>
<dbReference type="AlphaFoldDB" id="A0A4Q0I7D2"/>
<feature type="compositionally biased region" description="Basic and acidic residues" evidence="1">
    <location>
        <begin position="1"/>
        <end position="15"/>
    </location>
</feature>
<name>A0A4Q0I7D2_9FIRM</name>
<dbReference type="RefSeq" id="WP_069194049.1">
    <property type="nucleotide sequence ID" value="NZ_RLII01000002.1"/>
</dbReference>
<proteinExistence type="predicted"/>